<dbReference type="SUPFAM" id="SSF56112">
    <property type="entry name" value="Protein kinase-like (PK-like)"/>
    <property type="match status" value="1"/>
</dbReference>
<organism evidence="1 2">
    <name type="scientific">Liparis tanakae</name>
    <name type="common">Tanaka's snailfish</name>
    <dbReference type="NCBI Taxonomy" id="230148"/>
    <lineage>
        <taxon>Eukaryota</taxon>
        <taxon>Metazoa</taxon>
        <taxon>Chordata</taxon>
        <taxon>Craniata</taxon>
        <taxon>Vertebrata</taxon>
        <taxon>Euteleostomi</taxon>
        <taxon>Actinopterygii</taxon>
        <taxon>Neopterygii</taxon>
        <taxon>Teleostei</taxon>
        <taxon>Neoteleostei</taxon>
        <taxon>Acanthomorphata</taxon>
        <taxon>Eupercaria</taxon>
        <taxon>Perciformes</taxon>
        <taxon>Cottioidei</taxon>
        <taxon>Cottales</taxon>
        <taxon>Liparidae</taxon>
        <taxon>Liparis</taxon>
    </lineage>
</organism>
<evidence type="ECO:0000313" key="1">
    <source>
        <dbReference type="EMBL" id="TNN73494.1"/>
    </source>
</evidence>
<gene>
    <name evidence="1" type="ORF">EYF80_016284</name>
</gene>
<dbReference type="Proteomes" id="UP000314294">
    <property type="component" value="Unassembled WGS sequence"/>
</dbReference>
<protein>
    <submittedName>
        <fullName evidence="1">Uncharacterized protein</fullName>
    </submittedName>
</protein>
<keyword evidence="2" id="KW-1185">Reference proteome</keyword>
<evidence type="ECO:0000313" key="2">
    <source>
        <dbReference type="Proteomes" id="UP000314294"/>
    </source>
</evidence>
<reference evidence="1 2" key="1">
    <citation type="submission" date="2019-03" db="EMBL/GenBank/DDBJ databases">
        <title>First draft genome of Liparis tanakae, snailfish: a comprehensive survey of snailfish specific genes.</title>
        <authorList>
            <person name="Kim W."/>
            <person name="Song I."/>
            <person name="Jeong J.-H."/>
            <person name="Kim D."/>
            <person name="Kim S."/>
            <person name="Ryu S."/>
            <person name="Song J.Y."/>
            <person name="Lee S.K."/>
        </authorList>
    </citation>
    <scope>NUCLEOTIDE SEQUENCE [LARGE SCALE GENOMIC DNA]</scope>
    <source>
        <tissue evidence="1">Muscle</tissue>
    </source>
</reference>
<dbReference type="Gene3D" id="1.10.510.10">
    <property type="entry name" value="Transferase(Phosphotransferase) domain 1"/>
    <property type="match status" value="1"/>
</dbReference>
<name>A0A4Z2I823_9TELE</name>
<accession>A0A4Z2I823</accession>
<dbReference type="AlphaFoldDB" id="A0A4Z2I823"/>
<dbReference type="InterPro" id="IPR011009">
    <property type="entry name" value="Kinase-like_dom_sf"/>
</dbReference>
<comment type="caution">
    <text evidence="1">The sequence shown here is derived from an EMBL/GenBank/DDBJ whole genome shotgun (WGS) entry which is preliminary data.</text>
</comment>
<sequence>MRGGAAEMANKPHIDRISDLSCDRGPSSTSRNVRDTKETVLLLEKLKCLDPDKTDIIRCLEWFHRTIRYKQTNMSPEVILGLPFTEAIDMWSLRSIMAEILEHDGLHIDPGPGKDVVSTNKVTAPVCHDRIDCALWSSDLASPLGLRPPLGLNLLDIVAAVPKKMGMKASHTMQVVYMVKPMGLASLNVSGTPRVLMA</sequence>
<dbReference type="EMBL" id="SRLO01000124">
    <property type="protein sequence ID" value="TNN73494.1"/>
    <property type="molecule type" value="Genomic_DNA"/>
</dbReference>
<proteinExistence type="predicted"/>